<dbReference type="EMBL" id="SNWM01000001">
    <property type="protein sequence ID" value="TDO23802.1"/>
    <property type="molecule type" value="Genomic_DNA"/>
</dbReference>
<dbReference type="AlphaFoldDB" id="A0A4R6INJ3"/>
<dbReference type="RefSeq" id="WP_133551344.1">
    <property type="nucleotide sequence ID" value="NZ_SNWM01000001.1"/>
</dbReference>
<feature type="transmembrane region" description="Helical" evidence="1">
    <location>
        <begin position="5"/>
        <end position="22"/>
    </location>
</feature>
<feature type="transmembrane region" description="Helical" evidence="1">
    <location>
        <begin position="77"/>
        <end position="96"/>
    </location>
</feature>
<accession>A0A4R6INJ3</accession>
<gene>
    <name evidence="2" type="ORF">CLV32_0087</name>
</gene>
<proteinExistence type="predicted"/>
<organism evidence="2 3">
    <name type="scientific">Pedobacter duraquae</name>
    <dbReference type="NCBI Taxonomy" id="425511"/>
    <lineage>
        <taxon>Bacteria</taxon>
        <taxon>Pseudomonadati</taxon>
        <taxon>Bacteroidota</taxon>
        <taxon>Sphingobacteriia</taxon>
        <taxon>Sphingobacteriales</taxon>
        <taxon>Sphingobacteriaceae</taxon>
        <taxon>Pedobacter</taxon>
    </lineage>
</organism>
<keyword evidence="1" id="KW-0472">Membrane</keyword>
<protein>
    <submittedName>
        <fullName evidence="2">Uncharacterized protein</fullName>
    </submittedName>
</protein>
<feature type="transmembrane region" description="Helical" evidence="1">
    <location>
        <begin position="42"/>
        <end position="65"/>
    </location>
</feature>
<feature type="transmembrane region" description="Helical" evidence="1">
    <location>
        <begin position="108"/>
        <end position="130"/>
    </location>
</feature>
<evidence type="ECO:0000313" key="3">
    <source>
        <dbReference type="Proteomes" id="UP000295499"/>
    </source>
</evidence>
<evidence type="ECO:0000313" key="2">
    <source>
        <dbReference type="EMBL" id="TDO23802.1"/>
    </source>
</evidence>
<keyword evidence="1" id="KW-0812">Transmembrane</keyword>
<dbReference type="OrthoDB" id="670562at2"/>
<comment type="caution">
    <text evidence="2">The sequence shown here is derived from an EMBL/GenBank/DDBJ whole genome shotgun (WGS) entry which is preliminary data.</text>
</comment>
<reference evidence="2 3" key="1">
    <citation type="submission" date="2019-03" db="EMBL/GenBank/DDBJ databases">
        <title>Genomic Encyclopedia of Archaeal and Bacterial Type Strains, Phase II (KMG-II): from individual species to whole genera.</title>
        <authorList>
            <person name="Goeker M."/>
        </authorList>
    </citation>
    <scope>NUCLEOTIDE SEQUENCE [LARGE SCALE GENOMIC DNA]</scope>
    <source>
        <strain evidence="2 3">DSM 19034</strain>
    </source>
</reference>
<dbReference type="Proteomes" id="UP000295499">
    <property type="component" value="Unassembled WGS sequence"/>
</dbReference>
<keyword evidence="1" id="KW-1133">Transmembrane helix</keyword>
<sequence>MEIHFTIIGIVLIPLSIVHVIFPRYFDWGRELKSLSLINRQMIYVHTFFVALMVLLIGILCLTSARELIHTDLGKKICLGLGIFWTLRLIIQFFGYSSLLWKGKAFETTVHISFALLWAYMSIVFLMAYAY</sequence>
<keyword evidence="3" id="KW-1185">Reference proteome</keyword>
<name>A0A4R6INJ3_9SPHI</name>
<evidence type="ECO:0000256" key="1">
    <source>
        <dbReference type="SAM" id="Phobius"/>
    </source>
</evidence>